<proteinExistence type="predicted"/>
<name>A0A7G1KPV1_9NOCA</name>
<feature type="region of interest" description="Disordered" evidence="1">
    <location>
        <begin position="35"/>
        <end position="97"/>
    </location>
</feature>
<evidence type="ECO:0000256" key="1">
    <source>
        <dbReference type="SAM" id="MobiDB-lite"/>
    </source>
</evidence>
<protein>
    <submittedName>
        <fullName evidence="2">Uncharacterized protein</fullName>
    </submittedName>
</protein>
<dbReference type="KEGG" id="nwl:NWFMUON74_49020"/>
<evidence type="ECO:0000313" key="2">
    <source>
        <dbReference type="EMBL" id="BCK57130.1"/>
    </source>
</evidence>
<accession>A0A7G1KPV1</accession>
<organism evidence="2 3">
    <name type="scientific">Nocardia wallacei</name>
    <dbReference type="NCBI Taxonomy" id="480035"/>
    <lineage>
        <taxon>Bacteria</taxon>
        <taxon>Bacillati</taxon>
        <taxon>Actinomycetota</taxon>
        <taxon>Actinomycetes</taxon>
        <taxon>Mycobacteriales</taxon>
        <taxon>Nocardiaceae</taxon>
        <taxon>Nocardia</taxon>
    </lineage>
</organism>
<dbReference type="EMBL" id="AP023396">
    <property type="protein sequence ID" value="BCK57130.1"/>
    <property type="molecule type" value="Genomic_DNA"/>
</dbReference>
<feature type="compositionally biased region" description="Polar residues" evidence="1">
    <location>
        <begin position="49"/>
        <end position="58"/>
    </location>
</feature>
<keyword evidence="3" id="KW-1185">Reference proteome</keyword>
<feature type="compositionally biased region" description="Basic and acidic residues" evidence="1">
    <location>
        <begin position="66"/>
        <end position="78"/>
    </location>
</feature>
<gene>
    <name evidence="2" type="ORF">NWFMUON74_49020</name>
</gene>
<dbReference type="AlphaFoldDB" id="A0A7G1KPV1"/>
<reference evidence="2 3" key="1">
    <citation type="submission" date="2020-08" db="EMBL/GenBank/DDBJ databases">
        <title>Genome Sequencing of Nocardia wallacei strain FMUON74 and assembly.</title>
        <authorList>
            <person name="Toyokawa M."/>
            <person name="Uesaka K."/>
        </authorList>
    </citation>
    <scope>NUCLEOTIDE SEQUENCE [LARGE SCALE GENOMIC DNA]</scope>
    <source>
        <strain evidence="2 3">FMUON74</strain>
    </source>
</reference>
<dbReference type="Proteomes" id="UP000516173">
    <property type="component" value="Chromosome"/>
</dbReference>
<sequence length="97" mass="10329">MLLSVIEGAILQSRALKSAHPFDDARTQLTLLLEHQLPPRPTHPHRDGNTTAPDNATHTAHGGDTPAHDTTRPAHDNHTAIPDTTPTARGGDAVVVD</sequence>
<evidence type="ECO:0000313" key="3">
    <source>
        <dbReference type="Proteomes" id="UP000516173"/>
    </source>
</evidence>